<dbReference type="Proteomes" id="UP000662986">
    <property type="component" value="Chromosome"/>
</dbReference>
<dbReference type="RefSeq" id="WP_206007089.1">
    <property type="nucleotide sequence ID" value="NZ_CP070619.1"/>
</dbReference>
<dbReference type="InterPro" id="IPR039261">
    <property type="entry name" value="FNR_nucleotide-bd"/>
</dbReference>
<dbReference type="InterPro" id="IPR017927">
    <property type="entry name" value="FAD-bd_FR_type"/>
</dbReference>
<dbReference type="SUPFAM" id="SSF52343">
    <property type="entry name" value="Ferredoxin reductase-like, C-terminal NADP-linked domain"/>
    <property type="match status" value="1"/>
</dbReference>
<sequence>MTIVRQQTSFETTQFISLDGAAPTTDFEIDLVVSEKVTAAEDVVALTLRDPDGGPLPRWTPGAHIDLVLGDAPTRQYSLCSEVENRDSWRVGVLRNSNGRGGSRYVHDDLQVGDTIRVRGPRNHFPLAESPRYLFVAGGIGITPILPMIAAAEAAGAEWQLAYGGNRRASMAFVDELERYGNRVTIWPQDERGLLDLDGLLGTPLTNTKVFCCGPEPLLAAVEDRCEQWPSHSLHVERFNAKPIADSAEDAAFEVYLTQSDQTFVIPPDRSILDVVEDAGVAVQVSCGEGTCGTCETPVLDGEPDHRDTVLNDDERRANDCMMICVSRACTPRLVLDL</sequence>
<evidence type="ECO:0000256" key="7">
    <source>
        <dbReference type="ARBA" id="ARBA00023014"/>
    </source>
</evidence>
<proteinExistence type="predicted"/>
<comment type="cofactor">
    <cofactor evidence="1">
        <name>FAD</name>
        <dbReference type="ChEBI" id="CHEBI:57692"/>
    </cofactor>
</comment>
<evidence type="ECO:0000313" key="10">
    <source>
        <dbReference type="EMBL" id="QSE90663.1"/>
    </source>
</evidence>
<dbReference type="CDD" id="cd00207">
    <property type="entry name" value="fer2"/>
    <property type="match status" value="1"/>
</dbReference>
<dbReference type="PANTHER" id="PTHR47354:SF1">
    <property type="entry name" value="CARNITINE MONOOXYGENASE REDUCTASE SUBUNIT"/>
    <property type="match status" value="1"/>
</dbReference>
<evidence type="ECO:0000256" key="3">
    <source>
        <dbReference type="ARBA" id="ARBA00022714"/>
    </source>
</evidence>
<dbReference type="SUPFAM" id="SSF54292">
    <property type="entry name" value="2Fe-2S ferredoxin-like"/>
    <property type="match status" value="1"/>
</dbReference>
<dbReference type="InterPro" id="IPR050415">
    <property type="entry name" value="MRET"/>
</dbReference>
<keyword evidence="4" id="KW-0479">Metal-binding</keyword>
<dbReference type="Pfam" id="PF00111">
    <property type="entry name" value="Fer2"/>
    <property type="match status" value="1"/>
</dbReference>
<keyword evidence="7" id="KW-0411">Iron-sulfur</keyword>
<keyword evidence="2" id="KW-0285">Flavoprotein</keyword>
<evidence type="ECO:0000259" key="8">
    <source>
        <dbReference type="PROSITE" id="PS51085"/>
    </source>
</evidence>
<dbReference type="PANTHER" id="PTHR47354">
    <property type="entry name" value="NADH OXIDOREDUCTASE HCR"/>
    <property type="match status" value="1"/>
</dbReference>
<evidence type="ECO:0000259" key="9">
    <source>
        <dbReference type="PROSITE" id="PS51384"/>
    </source>
</evidence>
<reference evidence="10 11" key="2">
    <citation type="journal article" date="2022" name="Arch. Microbiol.">
        <title>Rhodococcus pseudokoreensis sp. nov. isolated from the rhizosphere of young M26 apple rootstocks.</title>
        <authorList>
            <person name="Kampfer P."/>
            <person name="Glaeser S.P."/>
            <person name="Blom J."/>
            <person name="Wolf J."/>
            <person name="Benning S."/>
            <person name="Schloter M."/>
            <person name="Neumann-Schaal M."/>
        </authorList>
    </citation>
    <scope>NUCLEOTIDE SEQUENCE [LARGE SCALE GENOMIC DNA]</scope>
    <source>
        <strain evidence="10 11">R79</strain>
    </source>
</reference>
<accession>A0A974W5C2</accession>
<organism evidence="10 11">
    <name type="scientific">Rhodococcus pseudokoreensis</name>
    <dbReference type="NCBI Taxonomy" id="2811421"/>
    <lineage>
        <taxon>Bacteria</taxon>
        <taxon>Bacillati</taxon>
        <taxon>Actinomycetota</taxon>
        <taxon>Actinomycetes</taxon>
        <taxon>Mycobacteriales</taxon>
        <taxon>Nocardiaceae</taxon>
        <taxon>Rhodococcus</taxon>
    </lineage>
</organism>
<keyword evidence="11" id="KW-1185">Reference proteome</keyword>
<dbReference type="InterPro" id="IPR006058">
    <property type="entry name" value="2Fe2S_fd_BS"/>
</dbReference>
<evidence type="ECO:0000256" key="6">
    <source>
        <dbReference type="ARBA" id="ARBA00023004"/>
    </source>
</evidence>
<protein>
    <submittedName>
        <fullName evidence="10">Oxidoreductase</fullName>
    </submittedName>
</protein>
<dbReference type="InterPro" id="IPR017938">
    <property type="entry name" value="Riboflavin_synthase-like_b-brl"/>
</dbReference>
<gene>
    <name evidence="10" type="ORF">JWS13_19570</name>
</gene>
<dbReference type="InterPro" id="IPR036010">
    <property type="entry name" value="2Fe-2S_ferredoxin-like_sf"/>
</dbReference>
<dbReference type="Gene3D" id="2.40.30.10">
    <property type="entry name" value="Translation factors"/>
    <property type="match status" value="1"/>
</dbReference>
<feature type="domain" description="2Fe-2S ferredoxin-type" evidence="8">
    <location>
        <begin position="253"/>
        <end position="338"/>
    </location>
</feature>
<dbReference type="Gene3D" id="3.10.20.30">
    <property type="match status" value="1"/>
</dbReference>
<feature type="domain" description="FAD-binding FR-type" evidence="9">
    <location>
        <begin position="24"/>
        <end position="128"/>
    </location>
</feature>
<dbReference type="CDD" id="cd06185">
    <property type="entry name" value="PDR_like"/>
    <property type="match status" value="1"/>
</dbReference>
<dbReference type="PROSITE" id="PS51085">
    <property type="entry name" value="2FE2S_FER_2"/>
    <property type="match status" value="1"/>
</dbReference>
<keyword evidence="5" id="KW-0560">Oxidoreductase</keyword>
<dbReference type="InterPro" id="IPR012675">
    <property type="entry name" value="Beta-grasp_dom_sf"/>
</dbReference>
<dbReference type="PROSITE" id="PS51384">
    <property type="entry name" value="FAD_FR"/>
    <property type="match status" value="1"/>
</dbReference>
<dbReference type="PROSITE" id="PS00197">
    <property type="entry name" value="2FE2S_FER_1"/>
    <property type="match status" value="1"/>
</dbReference>
<evidence type="ECO:0000256" key="1">
    <source>
        <dbReference type="ARBA" id="ARBA00001974"/>
    </source>
</evidence>
<dbReference type="PRINTS" id="PR00409">
    <property type="entry name" value="PHDIOXRDTASE"/>
</dbReference>
<dbReference type="Gene3D" id="3.40.50.80">
    <property type="entry name" value="Nucleotide-binding domain of ferredoxin-NADP reductase (FNR) module"/>
    <property type="match status" value="1"/>
</dbReference>
<keyword evidence="3" id="KW-0001">2Fe-2S</keyword>
<dbReference type="SUPFAM" id="SSF63380">
    <property type="entry name" value="Riboflavin synthase domain-like"/>
    <property type="match status" value="1"/>
</dbReference>
<evidence type="ECO:0000256" key="5">
    <source>
        <dbReference type="ARBA" id="ARBA00023002"/>
    </source>
</evidence>
<dbReference type="EMBL" id="CP070619">
    <property type="protein sequence ID" value="QSE90663.1"/>
    <property type="molecule type" value="Genomic_DNA"/>
</dbReference>
<evidence type="ECO:0000313" key="11">
    <source>
        <dbReference type="Proteomes" id="UP000662986"/>
    </source>
</evidence>
<name>A0A974W5C2_9NOCA</name>
<evidence type="ECO:0000256" key="4">
    <source>
        <dbReference type="ARBA" id="ARBA00022723"/>
    </source>
</evidence>
<dbReference type="InterPro" id="IPR001041">
    <property type="entry name" value="2Fe-2S_ferredoxin-type"/>
</dbReference>
<reference evidence="10 11" key="1">
    <citation type="journal article" date="2021" name="Microbiol. Resour. Announc.">
        <title>Complete Genome Sequences of Two Rhodococcus sp. Strains with Large and Linear Chromosomes, Isolated from Apple Rhizosphere.</title>
        <authorList>
            <person name="Benning S."/>
            <person name="Brugnone N."/>
            <person name="Siani R."/>
            <person name="Kublik S."/>
            <person name="Schloter M."/>
            <person name="Rad V."/>
        </authorList>
    </citation>
    <scope>NUCLEOTIDE SEQUENCE [LARGE SCALE GENOMIC DNA]</scope>
    <source>
        <strain evidence="10 11">R79</strain>
    </source>
</reference>
<keyword evidence="6" id="KW-0408">Iron</keyword>
<evidence type="ECO:0000256" key="2">
    <source>
        <dbReference type="ARBA" id="ARBA00022630"/>
    </source>
</evidence>